<comment type="caution">
    <text evidence="1">The sequence shown here is derived from an EMBL/GenBank/DDBJ whole genome shotgun (WGS) entry which is preliminary data.</text>
</comment>
<protein>
    <submittedName>
        <fullName evidence="1">Uncharacterized protein</fullName>
    </submittedName>
</protein>
<name>A0A0F9P3Q4_9ZZZZ</name>
<sequence length="122" mass="13882">MITIAQAIPMPPVPLEPIYFEPPVEKATDQLYQQSCVQLDNAIRYLQPYRYTYKPSFHDDGANQIAASLIVLDSVPVVHGLFALAYLGYSGLVEEKEERRMLEVDQKIAVLQQVKAEKHCFE</sequence>
<reference evidence="1" key="1">
    <citation type="journal article" date="2015" name="Nature">
        <title>Complex archaea that bridge the gap between prokaryotes and eukaryotes.</title>
        <authorList>
            <person name="Spang A."/>
            <person name="Saw J.H."/>
            <person name="Jorgensen S.L."/>
            <person name="Zaremba-Niedzwiedzka K."/>
            <person name="Martijn J."/>
            <person name="Lind A.E."/>
            <person name="van Eijk R."/>
            <person name="Schleper C."/>
            <person name="Guy L."/>
            <person name="Ettema T.J."/>
        </authorList>
    </citation>
    <scope>NUCLEOTIDE SEQUENCE</scope>
</reference>
<organism evidence="1">
    <name type="scientific">marine sediment metagenome</name>
    <dbReference type="NCBI Taxonomy" id="412755"/>
    <lineage>
        <taxon>unclassified sequences</taxon>
        <taxon>metagenomes</taxon>
        <taxon>ecological metagenomes</taxon>
    </lineage>
</organism>
<gene>
    <name evidence="1" type="ORF">LCGC14_0950140</name>
</gene>
<dbReference type="EMBL" id="LAZR01003376">
    <property type="protein sequence ID" value="KKN19002.1"/>
    <property type="molecule type" value="Genomic_DNA"/>
</dbReference>
<dbReference type="AlphaFoldDB" id="A0A0F9P3Q4"/>
<evidence type="ECO:0000313" key="1">
    <source>
        <dbReference type="EMBL" id="KKN19002.1"/>
    </source>
</evidence>
<accession>A0A0F9P3Q4</accession>
<proteinExistence type="predicted"/>